<dbReference type="PATRIC" id="fig|1121015.4.peg.1759"/>
<evidence type="ECO:0000256" key="2">
    <source>
        <dbReference type="HAMAP-Rule" id="MF_00048"/>
    </source>
</evidence>
<evidence type="ECO:0000313" key="3">
    <source>
        <dbReference type="EMBL" id="KFN43163.1"/>
    </source>
</evidence>
<dbReference type="PANTHER" id="PTHR34039:SF1">
    <property type="entry name" value="UPF0102 PROTEIN YRAN"/>
    <property type="match status" value="1"/>
</dbReference>
<dbReference type="InterPro" id="IPR011335">
    <property type="entry name" value="Restrct_endonuc-II-like"/>
</dbReference>
<protein>
    <recommendedName>
        <fullName evidence="2">UPF0102 protein N789_11410</fullName>
    </recommendedName>
</protein>
<comment type="similarity">
    <text evidence="1 2">Belongs to the UPF0102 family.</text>
</comment>
<dbReference type="EMBL" id="AVCI01000006">
    <property type="protein sequence ID" value="KFN43163.1"/>
    <property type="molecule type" value="Genomic_DNA"/>
</dbReference>
<dbReference type="CDD" id="cd20736">
    <property type="entry name" value="PoNe_Nuclease"/>
    <property type="match status" value="1"/>
</dbReference>
<dbReference type="InterPro" id="IPR003509">
    <property type="entry name" value="UPF0102_YraN-like"/>
</dbReference>
<sequence length="129" mass="14115">MPRPPRADTQRLGAEAEQAACALLQARGLQLLARNVRYPFGEIDLIMRDGATVAFVEVRRRKNFAFGGAAASVDARKRRKIALAAQAWLSGTPAYRQAACRFDVVAVQEEPDGLSCEWLPAAFTLNDVV</sequence>
<proteinExistence type="inferred from homology"/>
<name>A0A091ASJ6_9GAMM</name>
<dbReference type="SUPFAM" id="SSF52980">
    <property type="entry name" value="Restriction endonuclease-like"/>
    <property type="match status" value="1"/>
</dbReference>
<dbReference type="OrthoDB" id="9794876at2"/>
<comment type="caution">
    <text evidence="3">The sequence shown here is derived from an EMBL/GenBank/DDBJ whole genome shotgun (WGS) entry which is preliminary data.</text>
</comment>
<dbReference type="RefSeq" id="WP_022970119.1">
    <property type="nucleotide sequence ID" value="NZ_ATVD01000005.1"/>
</dbReference>
<dbReference type="NCBIfam" id="NF009150">
    <property type="entry name" value="PRK12497.1-3"/>
    <property type="match status" value="1"/>
</dbReference>
<organism evidence="3 4">
    <name type="scientific">Arenimonas oryziterrae DSM 21050 = YC6267</name>
    <dbReference type="NCBI Taxonomy" id="1121015"/>
    <lineage>
        <taxon>Bacteria</taxon>
        <taxon>Pseudomonadati</taxon>
        <taxon>Pseudomonadota</taxon>
        <taxon>Gammaproteobacteria</taxon>
        <taxon>Lysobacterales</taxon>
        <taxon>Lysobacteraceae</taxon>
        <taxon>Arenimonas</taxon>
    </lineage>
</organism>
<gene>
    <name evidence="3" type="ORF">N789_11410</name>
</gene>
<dbReference type="GO" id="GO:0003676">
    <property type="term" value="F:nucleic acid binding"/>
    <property type="evidence" value="ECO:0007669"/>
    <property type="project" value="InterPro"/>
</dbReference>
<evidence type="ECO:0000313" key="4">
    <source>
        <dbReference type="Proteomes" id="UP000029385"/>
    </source>
</evidence>
<dbReference type="STRING" id="1121015.GCA_000420545_02513"/>
<dbReference type="Pfam" id="PF02021">
    <property type="entry name" value="UPF0102"/>
    <property type="match status" value="1"/>
</dbReference>
<dbReference type="AlphaFoldDB" id="A0A091ASJ6"/>
<dbReference type="HAMAP" id="MF_00048">
    <property type="entry name" value="UPF0102"/>
    <property type="match status" value="1"/>
</dbReference>
<reference evidence="3 4" key="1">
    <citation type="submission" date="2013-09" db="EMBL/GenBank/DDBJ databases">
        <title>Genome sequencing of Arenimonas oryziterrae.</title>
        <authorList>
            <person name="Chen F."/>
            <person name="Wang G."/>
        </authorList>
    </citation>
    <scope>NUCLEOTIDE SEQUENCE [LARGE SCALE GENOMIC DNA]</scope>
    <source>
        <strain evidence="3 4">YC6267</strain>
    </source>
</reference>
<keyword evidence="4" id="KW-1185">Reference proteome</keyword>
<dbReference type="Proteomes" id="UP000029385">
    <property type="component" value="Unassembled WGS sequence"/>
</dbReference>
<dbReference type="eggNOG" id="COG0792">
    <property type="taxonomic scope" value="Bacteria"/>
</dbReference>
<evidence type="ECO:0000256" key="1">
    <source>
        <dbReference type="ARBA" id="ARBA00006738"/>
    </source>
</evidence>
<accession>A0A091ASJ6</accession>
<dbReference type="Gene3D" id="3.40.1350.10">
    <property type="match status" value="1"/>
</dbReference>
<dbReference type="PANTHER" id="PTHR34039">
    <property type="entry name" value="UPF0102 PROTEIN YRAN"/>
    <property type="match status" value="1"/>
</dbReference>
<dbReference type="NCBIfam" id="TIGR00252">
    <property type="entry name" value="YraN family protein"/>
    <property type="match status" value="1"/>
</dbReference>
<dbReference type="InterPro" id="IPR011856">
    <property type="entry name" value="tRNA_endonuc-like_dom_sf"/>
</dbReference>